<gene>
    <name evidence="3" type="ordered locus">Hbal_1961</name>
</gene>
<name>C6XKS8_HIRBI</name>
<evidence type="ECO:0000313" key="4">
    <source>
        <dbReference type="Proteomes" id="UP000002745"/>
    </source>
</evidence>
<dbReference type="RefSeq" id="WP_015827795.1">
    <property type="nucleotide sequence ID" value="NC_012982.1"/>
</dbReference>
<accession>C6XKS8</accession>
<feature type="transmembrane region" description="Helical" evidence="2">
    <location>
        <begin position="118"/>
        <end position="138"/>
    </location>
</feature>
<dbReference type="EMBL" id="CP001678">
    <property type="protein sequence ID" value="ACT59645.1"/>
    <property type="molecule type" value="Genomic_DNA"/>
</dbReference>
<dbReference type="Pfam" id="PF19911">
    <property type="entry name" value="DUF6384"/>
    <property type="match status" value="1"/>
</dbReference>
<dbReference type="AlphaFoldDB" id="C6XKS8"/>
<keyword evidence="4" id="KW-1185">Reference proteome</keyword>
<sequence>MTQDDSQTEPETDIEQSNPVSDAPASKQTLDDVLIAMDIVDTLRHREQLVLRELDADARELELIERLKEIYAAQGIEVSDDKLRDGVKALEENRFVYTPPKDSWKTKLAKIYIKRDKWLKPVTAGFAALILASGLWHFGVSMPQQAKSELVQTQLNETIPADLTALRDDIQTMATDDKIKVRAETYYQDGVTASTDGEHAQALAAVASLELLKDDLEAEYTVRIVSRPGEYSGLFRIPDDAPQRPNYYLIVEAIDGAGRVIEVPISSVETQAAKRVSIWGVRVPKDIFDKVAADKKDDAILQFSEIGAKTKGDLTPQYSIDTLDGAIFNW</sequence>
<evidence type="ECO:0000256" key="1">
    <source>
        <dbReference type="SAM" id="MobiDB-lite"/>
    </source>
</evidence>
<feature type="region of interest" description="Disordered" evidence="1">
    <location>
        <begin position="1"/>
        <end position="25"/>
    </location>
</feature>
<dbReference type="STRING" id="582402.Hbal_1961"/>
<dbReference type="KEGG" id="hba:Hbal_1961"/>
<dbReference type="OrthoDB" id="6115808at2"/>
<protein>
    <submittedName>
        <fullName evidence="3">Uncharacterized protein</fullName>
    </submittedName>
</protein>
<keyword evidence="2" id="KW-0812">Transmembrane</keyword>
<organism evidence="3 4">
    <name type="scientific">Hirschia baltica (strain ATCC 49814 / DSM 5838 / IFAM 1418)</name>
    <dbReference type="NCBI Taxonomy" id="582402"/>
    <lineage>
        <taxon>Bacteria</taxon>
        <taxon>Pseudomonadati</taxon>
        <taxon>Pseudomonadota</taxon>
        <taxon>Alphaproteobacteria</taxon>
        <taxon>Hyphomonadales</taxon>
        <taxon>Hyphomonadaceae</taxon>
        <taxon>Hirschia</taxon>
    </lineage>
</organism>
<dbReference type="Proteomes" id="UP000002745">
    <property type="component" value="Chromosome"/>
</dbReference>
<dbReference type="InterPro" id="IPR045964">
    <property type="entry name" value="DUF6384"/>
</dbReference>
<evidence type="ECO:0000256" key="2">
    <source>
        <dbReference type="SAM" id="Phobius"/>
    </source>
</evidence>
<reference evidence="4" key="1">
    <citation type="journal article" date="2011" name="J. Bacteriol.">
        <title>Genome sequences of eight morphologically diverse alphaproteobacteria.</title>
        <authorList>
            <consortium name="US DOE Joint Genome Institute"/>
            <person name="Brown P.J."/>
            <person name="Kysela D.T."/>
            <person name="Buechlein A."/>
            <person name="Hemmerich C."/>
            <person name="Brun Y.V."/>
        </authorList>
    </citation>
    <scope>NUCLEOTIDE SEQUENCE [LARGE SCALE GENOMIC DNA]</scope>
    <source>
        <strain evidence="4">ATCC 49814 / DSM 5838 / IFAM 1418</strain>
    </source>
</reference>
<dbReference type="eggNOG" id="ENOG502Z7UB">
    <property type="taxonomic scope" value="Bacteria"/>
</dbReference>
<evidence type="ECO:0000313" key="3">
    <source>
        <dbReference type="EMBL" id="ACT59645.1"/>
    </source>
</evidence>
<keyword evidence="2" id="KW-1133">Transmembrane helix</keyword>
<proteinExistence type="predicted"/>
<dbReference type="HOGENOM" id="CLU_908604_0_0_5"/>
<feature type="compositionally biased region" description="Acidic residues" evidence="1">
    <location>
        <begin position="1"/>
        <end position="14"/>
    </location>
</feature>
<keyword evidence="2" id="KW-0472">Membrane</keyword>